<evidence type="ECO:0000313" key="2">
    <source>
        <dbReference type="Proteomes" id="UP000789405"/>
    </source>
</evidence>
<dbReference type="OrthoDB" id="2368676at2759"/>
<evidence type="ECO:0000313" key="1">
    <source>
        <dbReference type="EMBL" id="CAG8719596.1"/>
    </source>
</evidence>
<dbReference type="EMBL" id="CAJVPY010010524">
    <property type="protein sequence ID" value="CAG8719596.1"/>
    <property type="molecule type" value="Genomic_DNA"/>
</dbReference>
<protein>
    <submittedName>
        <fullName evidence="1">14142_t:CDS:1</fullName>
    </submittedName>
</protein>
<accession>A0A9N9I396</accession>
<name>A0A9N9I396_9GLOM</name>
<dbReference type="AlphaFoldDB" id="A0A9N9I396"/>
<sequence>KQLENGDYWVLQFWADITKPYTENNNIDILSNIQTAIYSCTDKIQLITTINYLKNISEAQIKEILLLKDLDKIKEKLLELPITDPFYCFIVNFNSEIWQSIYQRNAILHIENDNLFKFSTKQYDDINNAMDLVFEKYNPSFEPSPQIELNSNLEDLHQNYCKTIMKSWLLEWINLSAFNLESHYVYKYVYYPLDTVLDGLLQHFHLHGPEHPAKCIVKRKRWHHQPLFGLSSSTFNQAREYFNNIEPIGNSESYYDDVRIYPQKVDAAITYTYEGYSLYILMCEVKLPNASNCGVYSKLIRSLNDAINNFIIFFSKTVKIITSELNLLFSKMRWVGLFVFNRQIQLILLHFNSEKLRFTWLTCKGIIPTSFEKHDVGSMIEIYLIVKGIIKENYEVILKIIQEIERNSSQEGSIQAIKYLQKVIRPTPASPIKCKKEN</sequence>
<keyword evidence="2" id="KW-1185">Reference proteome</keyword>
<feature type="non-terminal residue" evidence="1">
    <location>
        <position position="438"/>
    </location>
</feature>
<reference evidence="1" key="1">
    <citation type="submission" date="2021-06" db="EMBL/GenBank/DDBJ databases">
        <authorList>
            <person name="Kallberg Y."/>
            <person name="Tangrot J."/>
            <person name="Rosling A."/>
        </authorList>
    </citation>
    <scope>NUCLEOTIDE SEQUENCE</scope>
    <source>
        <strain evidence="1">MA453B</strain>
    </source>
</reference>
<dbReference type="Proteomes" id="UP000789405">
    <property type="component" value="Unassembled WGS sequence"/>
</dbReference>
<gene>
    <name evidence="1" type="ORF">DERYTH_LOCUS14218</name>
</gene>
<comment type="caution">
    <text evidence="1">The sequence shown here is derived from an EMBL/GenBank/DDBJ whole genome shotgun (WGS) entry which is preliminary data.</text>
</comment>
<organism evidence="1 2">
    <name type="scientific">Dentiscutata erythropus</name>
    <dbReference type="NCBI Taxonomy" id="1348616"/>
    <lineage>
        <taxon>Eukaryota</taxon>
        <taxon>Fungi</taxon>
        <taxon>Fungi incertae sedis</taxon>
        <taxon>Mucoromycota</taxon>
        <taxon>Glomeromycotina</taxon>
        <taxon>Glomeromycetes</taxon>
        <taxon>Diversisporales</taxon>
        <taxon>Gigasporaceae</taxon>
        <taxon>Dentiscutata</taxon>
    </lineage>
</organism>
<proteinExistence type="predicted"/>